<evidence type="ECO:0000256" key="1">
    <source>
        <dbReference type="ARBA" id="ARBA00023125"/>
    </source>
</evidence>
<protein>
    <submittedName>
        <fullName evidence="3">Uncharacterized protein</fullName>
    </submittedName>
</protein>
<dbReference type="InterPro" id="IPR010998">
    <property type="entry name" value="Integrase_recombinase_N"/>
</dbReference>
<dbReference type="GO" id="GO:0003677">
    <property type="term" value="F:DNA binding"/>
    <property type="evidence" value="ECO:0007669"/>
    <property type="project" value="UniProtKB-KW"/>
</dbReference>
<gene>
    <name evidence="3" type="ORF">OM076_13765</name>
</gene>
<reference evidence="3" key="1">
    <citation type="submission" date="2022-10" db="EMBL/GenBank/DDBJ databases">
        <title>The WGS of Solirubrobacter ginsenosidimutans DSM 21036.</title>
        <authorList>
            <person name="Jiang Z."/>
        </authorList>
    </citation>
    <scope>NUCLEOTIDE SEQUENCE</scope>
    <source>
        <strain evidence="3">DSM 21036</strain>
    </source>
</reference>
<keyword evidence="4" id="KW-1185">Reference proteome</keyword>
<evidence type="ECO:0000256" key="2">
    <source>
        <dbReference type="SAM" id="MobiDB-lite"/>
    </source>
</evidence>
<dbReference type="RefSeq" id="WP_270040543.1">
    <property type="nucleotide sequence ID" value="NZ_JAPDOD010000011.1"/>
</dbReference>
<dbReference type="Gene3D" id="1.10.150.130">
    <property type="match status" value="1"/>
</dbReference>
<sequence>MERIDRIEQNGTDRAGANQVEGLVRDNRVEVRVLFGASQKAPLRRGFRRSRPTLSRGGQHSVTTPLATGEQPVFPSVPHHWEAAMSVHYERNRDRWVVRWRESGRQRSRTCATEAEAQELDWTLNPPDASRDVVEEARFNDPRPSPGDQSGVYAYATSAGTRWRFVYRQSDGRLTTRRGFTSRSAALTARGIALEEVRRGEIRATPDTFGEFWKKLLEAKRPYITPGTLQDYATHGRKRLLPWFGELRLVTVSYSNPCRIGSAASAAPRDSSSS</sequence>
<dbReference type="AlphaFoldDB" id="A0A9X3RZV6"/>
<proteinExistence type="predicted"/>
<comment type="caution">
    <text evidence="3">The sequence shown here is derived from an EMBL/GenBank/DDBJ whole genome shotgun (WGS) entry which is preliminary data.</text>
</comment>
<accession>A0A9X3RZV6</accession>
<organism evidence="3 4">
    <name type="scientific">Solirubrobacter ginsenosidimutans</name>
    <dbReference type="NCBI Taxonomy" id="490573"/>
    <lineage>
        <taxon>Bacteria</taxon>
        <taxon>Bacillati</taxon>
        <taxon>Actinomycetota</taxon>
        <taxon>Thermoleophilia</taxon>
        <taxon>Solirubrobacterales</taxon>
        <taxon>Solirubrobacteraceae</taxon>
        <taxon>Solirubrobacter</taxon>
    </lineage>
</organism>
<dbReference type="Proteomes" id="UP001149140">
    <property type="component" value="Unassembled WGS sequence"/>
</dbReference>
<evidence type="ECO:0000313" key="3">
    <source>
        <dbReference type="EMBL" id="MDA0161340.1"/>
    </source>
</evidence>
<keyword evidence="1" id="KW-0238">DNA-binding</keyword>
<dbReference type="EMBL" id="JAPDOD010000011">
    <property type="protein sequence ID" value="MDA0161340.1"/>
    <property type="molecule type" value="Genomic_DNA"/>
</dbReference>
<feature type="compositionally biased region" description="Polar residues" evidence="2">
    <location>
        <begin position="52"/>
        <end position="66"/>
    </location>
</feature>
<feature type="region of interest" description="Disordered" evidence="2">
    <location>
        <begin position="46"/>
        <end position="73"/>
    </location>
</feature>
<evidence type="ECO:0000313" key="4">
    <source>
        <dbReference type="Proteomes" id="UP001149140"/>
    </source>
</evidence>
<name>A0A9X3RZV6_9ACTN</name>